<proteinExistence type="predicted"/>
<protein>
    <submittedName>
        <fullName evidence="1">Uncharacterized protein</fullName>
    </submittedName>
</protein>
<accession>A0A835RKX6</accession>
<dbReference type="Proteomes" id="UP000639772">
    <property type="component" value="Unassembled WGS sequence"/>
</dbReference>
<sequence length="92" mass="10960">MSLRQDMGKRREVERLRLQVVDEVFLDIRLHAMGVFSEDFFQEKVVPIRFNLQGAKHLKQKRNEYQKPRRSKRRRALTVFPEAEHVALALGN</sequence>
<dbReference type="AlphaFoldDB" id="A0A835RKX6"/>
<evidence type="ECO:0000313" key="2">
    <source>
        <dbReference type="Proteomes" id="UP000639772"/>
    </source>
</evidence>
<comment type="caution">
    <text evidence="1">The sequence shown here is derived from an EMBL/GenBank/DDBJ whole genome shotgun (WGS) entry which is preliminary data.</text>
</comment>
<reference evidence="1 2" key="1">
    <citation type="journal article" date="2020" name="Nat. Food">
        <title>A phased Vanilla planifolia genome enables genetic improvement of flavour and production.</title>
        <authorList>
            <person name="Hasing T."/>
            <person name="Tang H."/>
            <person name="Brym M."/>
            <person name="Khazi F."/>
            <person name="Huang T."/>
            <person name="Chambers A.H."/>
        </authorList>
    </citation>
    <scope>NUCLEOTIDE SEQUENCE [LARGE SCALE GENOMIC DNA]</scope>
    <source>
        <tissue evidence="1">Leaf</tissue>
    </source>
</reference>
<name>A0A835RKX6_VANPL</name>
<dbReference type="EMBL" id="JADCNM010000002">
    <property type="protein sequence ID" value="KAG0494031.1"/>
    <property type="molecule type" value="Genomic_DNA"/>
</dbReference>
<gene>
    <name evidence="1" type="ORF">HPP92_005025</name>
</gene>
<organism evidence="1 2">
    <name type="scientific">Vanilla planifolia</name>
    <name type="common">Vanilla</name>
    <dbReference type="NCBI Taxonomy" id="51239"/>
    <lineage>
        <taxon>Eukaryota</taxon>
        <taxon>Viridiplantae</taxon>
        <taxon>Streptophyta</taxon>
        <taxon>Embryophyta</taxon>
        <taxon>Tracheophyta</taxon>
        <taxon>Spermatophyta</taxon>
        <taxon>Magnoliopsida</taxon>
        <taxon>Liliopsida</taxon>
        <taxon>Asparagales</taxon>
        <taxon>Orchidaceae</taxon>
        <taxon>Vanilloideae</taxon>
        <taxon>Vanilleae</taxon>
        <taxon>Vanilla</taxon>
    </lineage>
</organism>
<evidence type="ECO:0000313" key="1">
    <source>
        <dbReference type="EMBL" id="KAG0494031.1"/>
    </source>
</evidence>